<feature type="compositionally biased region" description="Basic and acidic residues" evidence="1">
    <location>
        <begin position="720"/>
        <end position="742"/>
    </location>
</feature>
<reference evidence="3" key="1">
    <citation type="submission" date="2024-02" db="UniProtKB">
        <authorList>
            <consortium name="WormBaseParasite"/>
        </authorList>
    </citation>
    <scope>IDENTIFICATION</scope>
</reference>
<keyword evidence="2" id="KW-1185">Reference proteome</keyword>
<dbReference type="InterPro" id="IPR006954">
    <property type="entry name" value="Mlt-10-like"/>
</dbReference>
<evidence type="ECO:0000313" key="2">
    <source>
        <dbReference type="Proteomes" id="UP000887575"/>
    </source>
</evidence>
<feature type="region of interest" description="Disordered" evidence="1">
    <location>
        <begin position="161"/>
        <end position="180"/>
    </location>
</feature>
<sequence>MWILLLFLLIPISAEDLHDNILRDPNSERKVFEVNQKDLPNLWYAGSVKALLKAKARNVYETLPVIEKIVYEECSRSAKQLGGLAVCVVRLLNERDRRKKHLASIPIQPAFMTKTANSTDSFTIKMFRKTESRPRIASKSYEHRLSYEEWKKKLIRPQRKTYENNKKKGRRKRPKMEKTMEEELERFLEITEESRAYETNESEETNWRRQKREMKLSMEDPKLKLAVQRVLQKIPGLSATYFKAFLLDEGNEFSSKNLANLRKIHDHFRKVDVCNDYLKTVNTENQKLLDQFDLKSRTPSLSKNDAALNNVINMINTFMGSPASDDKFSLLSPKLLSILPESKSHKDRPHLLSPTVFSFHNDGFFTMNDMLKTTTGTDKSNQIILDAVLEASGASDVLNKVLEGMKEEIREMDEVKFPLVRDMSRLDLGHLRAHRTLKSNQRQEFDTKGYTFLEKEQFEHIYGSGSNLLRKPRTNITAFLAMSKDEKENLLEKEIRQMALIYKEQAGKSRMKRQAGHETETDTTTPHGTVDPDHGTTNGTEGHESHHEQHEEHEGVEFITLSPTAFSNFINHGVALEVVTLSPRFWVAEILAPEALILQTLSPRAFIGTVLSPNALIARTLSPTAFRAEVLAPRALTTWILSPEAFVVEVLSPRFLEPRVLSPEAMVIDILSPGILSPHYLSDEVVGVMVLSPNILSPRIESKEKMLVEILSPHILGGPHSKEEKEHDVVSDHAEKSADKENPFHELELHGEHGEISHPNEHEGTHAPHVLGVPQSPVEFQSFLSSFTPISPIIPMGFPQQQVQSNQIIG</sequence>
<feature type="compositionally biased region" description="Basic and acidic residues" evidence="1">
    <location>
        <begin position="541"/>
        <end position="551"/>
    </location>
</feature>
<proteinExistence type="predicted"/>
<dbReference type="WBParaSite" id="MBELARI_LOCUS19491">
    <property type="protein sequence ID" value="MBELARI_LOCUS19491"/>
    <property type="gene ID" value="MBELARI_LOCUS19491"/>
</dbReference>
<dbReference type="AlphaFoldDB" id="A0AAF3F193"/>
<protein>
    <submittedName>
        <fullName evidence="3">Uncharacterized protein</fullName>
    </submittedName>
</protein>
<feature type="region of interest" description="Disordered" evidence="1">
    <location>
        <begin position="718"/>
        <end position="742"/>
    </location>
</feature>
<organism evidence="2 3">
    <name type="scientific">Mesorhabditis belari</name>
    <dbReference type="NCBI Taxonomy" id="2138241"/>
    <lineage>
        <taxon>Eukaryota</taxon>
        <taxon>Metazoa</taxon>
        <taxon>Ecdysozoa</taxon>
        <taxon>Nematoda</taxon>
        <taxon>Chromadorea</taxon>
        <taxon>Rhabditida</taxon>
        <taxon>Rhabditina</taxon>
        <taxon>Rhabditomorpha</taxon>
        <taxon>Rhabditoidea</taxon>
        <taxon>Rhabditidae</taxon>
        <taxon>Mesorhabditinae</taxon>
        <taxon>Mesorhabditis</taxon>
    </lineage>
</organism>
<name>A0AAF3F193_9BILA</name>
<dbReference type="Pfam" id="PF04870">
    <property type="entry name" value="Moulting_cycle"/>
    <property type="match status" value="1"/>
</dbReference>
<evidence type="ECO:0000256" key="1">
    <source>
        <dbReference type="SAM" id="MobiDB-lite"/>
    </source>
</evidence>
<evidence type="ECO:0000313" key="3">
    <source>
        <dbReference type="WBParaSite" id="MBELARI_LOCUS19491"/>
    </source>
</evidence>
<accession>A0AAF3F193</accession>
<dbReference type="PANTHER" id="PTHR21523:SF38">
    <property type="entry name" value="MLT-TEN (MLT-10) RELATED"/>
    <property type="match status" value="1"/>
</dbReference>
<dbReference type="PANTHER" id="PTHR21523">
    <property type="match status" value="1"/>
</dbReference>
<feature type="region of interest" description="Disordered" evidence="1">
    <location>
        <begin position="506"/>
        <end position="551"/>
    </location>
</feature>
<dbReference type="Proteomes" id="UP000887575">
    <property type="component" value="Unassembled WGS sequence"/>
</dbReference>